<dbReference type="EMBL" id="JAICCF010000002">
    <property type="protein sequence ID" value="MBW8684734.1"/>
    <property type="molecule type" value="Genomic_DNA"/>
</dbReference>
<proteinExistence type="predicted"/>
<evidence type="ECO:0000313" key="2">
    <source>
        <dbReference type="Proteomes" id="UP000812961"/>
    </source>
</evidence>
<dbReference type="Proteomes" id="UP000812961">
    <property type="component" value="Unassembled WGS sequence"/>
</dbReference>
<gene>
    <name evidence="1" type="ORF">K1Y79_10375</name>
</gene>
<reference evidence="1 2" key="1">
    <citation type="submission" date="2021-08" db="EMBL/GenBank/DDBJ databases">
        <title>The genome sequence of Chitinophaga sp. B61.</title>
        <authorList>
            <person name="Zhang X."/>
        </authorList>
    </citation>
    <scope>NUCLEOTIDE SEQUENCE [LARGE SCALE GENOMIC DNA]</scope>
    <source>
        <strain evidence="1 2">B61</strain>
    </source>
</reference>
<accession>A0ABS7GD46</accession>
<protein>
    <submittedName>
        <fullName evidence="1">Uncharacterized protein</fullName>
    </submittedName>
</protein>
<name>A0ABS7GD46_9BACT</name>
<sequence length="92" mass="10657">MSTFQLIRTLLFTLALSITLLKHTSAQKQRQTGLLWEISGKEMTSPAYLFGTIYLYNTSVYELPQAPFEILDKTRKVYFERDFGVGVHYCNI</sequence>
<organism evidence="1 2">
    <name type="scientific">Chitinophaga rhizophila</name>
    <dbReference type="NCBI Taxonomy" id="2866212"/>
    <lineage>
        <taxon>Bacteria</taxon>
        <taxon>Pseudomonadati</taxon>
        <taxon>Bacteroidota</taxon>
        <taxon>Chitinophagia</taxon>
        <taxon>Chitinophagales</taxon>
        <taxon>Chitinophagaceae</taxon>
        <taxon>Chitinophaga</taxon>
    </lineage>
</organism>
<comment type="caution">
    <text evidence="1">The sequence shown here is derived from an EMBL/GenBank/DDBJ whole genome shotgun (WGS) entry which is preliminary data.</text>
</comment>
<keyword evidence="2" id="KW-1185">Reference proteome</keyword>
<evidence type="ECO:0000313" key="1">
    <source>
        <dbReference type="EMBL" id="MBW8684734.1"/>
    </source>
</evidence>
<dbReference type="RefSeq" id="WP_220249947.1">
    <property type="nucleotide sequence ID" value="NZ_JAICCF010000002.1"/>
</dbReference>